<dbReference type="CDD" id="cd06170">
    <property type="entry name" value="LuxR_C_like"/>
    <property type="match status" value="1"/>
</dbReference>
<evidence type="ECO:0000256" key="1">
    <source>
        <dbReference type="ARBA" id="ARBA00022553"/>
    </source>
</evidence>
<feature type="modified residue" description="4-aspartylphosphate" evidence="6">
    <location>
        <position position="54"/>
    </location>
</feature>
<evidence type="ECO:0000313" key="10">
    <source>
        <dbReference type="Proteomes" id="UP000283087"/>
    </source>
</evidence>
<feature type="domain" description="HTH luxR-type" evidence="7">
    <location>
        <begin position="135"/>
        <end position="200"/>
    </location>
</feature>
<name>A0A430KUK8_9GAMM</name>
<evidence type="ECO:0000313" key="9">
    <source>
        <dbReference type="EMBL" id="RTE67177.1"/>
    </source>
</evidence>
<dbReference type="InterPro" id="IPR016032">
    <property type="entry name" value="Sig_transdc_resp-reg_C-effctor"/>
</dbReference>
<dbReference type="Gene3D" id="1.10.10.10">
    <property type="entry name" value="Winged helix-like DNA-binding domain superfamily/Winged helix DNA-binding domain"/>
    <property type="match status" value="1"/>
</dbReference>
<keyword evidence="10" id="KW-1185">Reference proteome</keyword>
<dbReference type="InterPro" id="IPR001789">
    <property type="entry name" value="Sig_transdc_resp-reg_receiver"/>
</dbReference>
<dbReference type="Pfam" id="PF00196">
    <property type="entry name" value="GerE"/>
    <property type="match status" value="1"/>
</dbReference>
<feature type="domain" description="Response regulatory" evidence="8">
    <location>
        <begin position="5"/>
        <end position="119"/>
    </location>
</feature>
<dbReference type="GO" id="GO:0006355">
    <property type="term" value="P:regulation of DNA-templated transcription"/>
    <property type="evidence" value="ECO:0007669"/>
    <property type="project" value="InterPro"/>
</dbReference>
<keyword evidence="3" id="KW-0805">Transcription regulation</keyword>
<sequence>MAEQTVYVVDDDRDVRESLQWLLESVGLHVVTFDHAQAFLDNFVPGSSGCILMDVRMPGLSGISAQQKLSKYHVDIPLIMISGHGSVDMAVTAMTQGARTFIEKPFNDQLLLDHVQQALAQDLAQRERLQQRLAVEQRYAGLTKRERQVFQQVAQGLANQDIADALGISRKTVEGHRANLMNKMAAQSLSELIQMAISLDLMTAYKGHQAGIE</sequence>
<protein>
    <submittedName>
        <fullName evidence="9">DNA-binding response regulator</fullName>
    </submittedName>
</protein>
<dbReference type="InterPro" id="IPR011006">
    <property type="entry name" value="CheY-like_superfamily"/>
</dbReference>
<evidence type="ECO:0000256" key="3">
    <source>
        <dbReference type="ARBA" id="ARBA00023015"/>
    </source>
</evidence>
<evidence type="ECO:0000259" key="8">
    <source>
        <dbReference type="PROSITE" id="PS50110"/>
    </source>
</evidence>
<accession>A0A430KUK8</accession>
<organism evidence="9 10">
    <name type="scientific">Amphritea opalescens</name>
    <dbReference type="NCBI Taxonomy" id="2490544"/>
    <lineage>
        <taxon>Bacteria</taxon>
        <taxon>Pseudomonadati</taxon>
        <taxon>Pseudomonadota</taxon>
        <taxon>Gammaproteobacteria</taxon>
        <taxon>Oceanospirillales</taxon>
        <taxon>Oceanospirillaceae</taxon>
        <taxon>Amphritea</taxon>
    </lineage>
</organism>
<keyword evidence="4 9" id="KW-0238">DNA-binding</keyword>
<dbReference type="AlphaFoldDB" id="A0A430KUK8"/>
<dbReference type="PROSITE" id="PS50043">
    <property type="entry name" value="HTH_LUXR_2"/>
    <property type="match status" value="1"/>
</dbReference>
<keyword evidence="2" id="KW-0902">Two-component regulatory system</keyword>
<dbReference type="GO" id="GO:0000160">
    <property type="term" value="P:phosphorelay signal transduction system"/>
    <property type="evidence" value="ECO:0007669"/>
    <property type="project" value="UniProtKB-KW"/>
</dbReference>
<dbReference type="RefSeq" id="WP_126157145.1">
    <property type="nucleotide sequence ID" value="NZ_RQXW01000002.1"/>
</dbReference>
<dbReference type="SUPFAM" id="SSF52172">
    <property type="entry name" value="CheY-like"/>
    <property type="match status" value="1"/>
</dbReference>
<keyword evidence="1 6" id="KW-0597">Phosphoprotein</keyword>
<evidence type="ECO:0000259" key="7">
    <source>
        <dbReference type="PROSITE" id="PS50043"/>
    </source>
</evidence>
<dbReference type="OrthoDB" id="9802186at2"/>
<dbReference type="PRINTS" id="PR00038">
    <property type="entry name" value="HTHLUXR"/>
</dbReference>
<evidence type="ECO:0000256" key="4">
    <source>
        <dbReference type="ARBA" id="ARBA00023125"/>
    </source>
</evidence>
<dbReference type="Gene3D" id="3.40.50.2300">
    <property type="match status" value="1"/>
</dbReference>
<dbReference type="InterPro" id="IPR000792">
    <property type="entry name" value="Tscrpt_reg_LuxR_C"/>
</dbReference>
<dbReference type="GO" id="GO:0003677">
    <property type="term" value="F:DNA binding"/>
    <property type="evidence" value="ECO:0007669"/>
    <property type="project" value="UniProtKB-KW"/>
</dbReference>
<dbReference type="SMART" id="SM00448">
    <property type="entry name" value="REC"/>
    <property type="match status" value="1"/>
</dbReference>
<dbReference type="PROSITE" id="PS00622">
    <property type="entry name" value="HTH_LUXR_1"/>
    <property type="match status" value="1"/>
</dbReference>
<dbReference type="PANTHER" id="PTHR44688">
    <property type="entry name" value="DNA-BINDING TRANSCRIPTIONAL ACTIVATOR DEVR_DOSR"/>
    <property type="match status" value="1"/>
</dbReference>
<evidence type="ECO:0000256" key="5">
    <source>
        <dbReference type="ARBA" id="ARBA00023163"/>
    </source>
</evidence>
<proteinExistence type="predicted"/>
<reference evidence="9 10" key="1">
    <citation type="submission" date="2018-11" db="EMBL/GenBank/DDBJ databases">
        <title>The draft genome sequence of Amphritea opalescens ANRC-JH13T.</title>
        <authorList>
            <person name="Fang Z."/>
            <person name="Zhang Y."/>
            <person name="Han X."/>
        </authorList>
    </citation>
    <scope>NUCLEOTIDE SEQUENCE [LARGE SCALE GENOMIC DNA]</scope>
    <source>
        <strain evidence="9 10">ANRC-JH13</strain>
    </source>
</reference>
<dbReference type="PROSITE" id="PS50110">
    <property type="entry name" value="RESPONSE_REGULATORY"/>
    <property type="match status" value="1"/>
</dbReference>
<comment type="caution">
    <text evidence="9">The sequence shown here is derived from an EMBL/GenBank/DDBJ whole genome shotgun (WGS) entry which is preliminary data.</text>
</comment>
<dbReference type="SMART" id="SM00421">
    <property type="entry name" value="HTH_LUXR"/>
    <property type="match status" value="1"/>
</dbReference>
<dbReference type="PANTHER" id="PTHR44688:SF16">
    <property type="entry name" value="DNA-BINDING TRANSCRIPTIONAL ACTIVATOR DEVR_DOSR"/>
    <property type="match status" value="1"/>
</dbReference>
<dbReference type="Pfam" id="PF00072">
    <property type="entry name" value="Response_reg"/>
    <property type="match status" value="1"/>
</dbReference>
<evidence type="ECO:0000256" key="2">
    <source>
        <dbReference type="ARBA" id="ARBA00023012"/>
    </source>
</evidence>
<dbReference type="Proteomes" id="UP000283087">
    <property type="component" value="Unassembled WGS sequence"/>
</dbReference>
<dbReference type="FunFam" id="3.40.50.2300:FF:000018">
    <property type="entry name" value="DNA-binding transcriptional regulator NtrC"/>
    <property type="match status" value="1"/>
</dbReference>
<dbReference type="SUPFAM" id="SSF46894">
    <property type="entry name" value="C-terminal effector domain of the bipartite response regulators"/>
    <property type="match status" value="1"/>
</dbReference>
<gene>
    <name evidence="9" type="ORF">EH243_02945</name>
</gene>
<dbReference type="InterPro" id="IPR036388">
    <property type="entry name" value="WH-like_DNA-bd_sf"/>
</dbReference>
<dbReference type="EMBL" id="RQXW01000002">
    <property type="protein sequence ID" value="RTE67177.1"/>
    <property type="molecule type" value="Genomic_DNA"/>
</dbReference>
<evidence type="ECO:0000256" key="6">
    <source>
        <dbReference type="PROSITE-ProRule" id="PRU00169"/>
    </source>
</evidence>
<keyword evidence="5" id="KW-0804">Transcription</keyword>